<dbReference type="SMART" id="SM00066">
    <property type="entry name" value="GAL4"/>
    <property type="match status" value="1"/>
</dbReference>
<evidence type="ECO:0000256" key="2">
    <source>
        <dbReference type="ARBA" id="ARBA00022723"/>
    </source>
</evidence>
<dbReference type="PROSITE" id="PS00463">
    <property type="entry name" value="ZN2_CY6_FUNGAL_1"/>
    <property type="match status" value="1"/>
</dbReference>
<proteinExistence type="predicted"/>
<reference evidence="9" key="1">
    <citation type="submission" date="2024-04" db="EMBL/GenBank/DDBJ databases">
        <authorList>
            <person name="Shaw F."/>
            <person name="Minotto A."/>
        </authorList>
    </citation>
    <scope>NUCLEOTIDE SEQUENCE [LARGE SCALE GENOMIC DNA]</scope>
</reference>
<dbReference type="SUPFAM" id="SSF57701">
    <property type="entry name" value="Zn2/Cys6 DNA-binding domain"/>
    <property type="match status" value="1"/>
</dbReference>
<name>A0ABP1DDZ6_9APHY</name>
<evidence type="ECO:0000313" key="9">
    <source>
        <dbReference type="Proteomes" id="UP001497453"/>
    </source>
</evidence>
<evidence type="ECO:0000313" key="8">
    <source>
        <dbReference type="EMBL" id="CAL1706061.1"/>
    </source>
</evidence>
<feature type="domain" description="Zn(2)-C6 fungal-type" evidence="7">
    <location>
        <begin position="209"/>
        <end position="239"/>
    </location>
</feature>
<dbReference type="Gene3D" id="4.10.240.10">
    <property type="entry name" value="Zn(2)-C6 fungal-type DNA-binding domain"/>
    <property type="match status" value="1"/>
</dbReference>
<feature type="region of interest" description="Disordered" evidence="6">
    <location>
        <begin position="164"/>
        <end position="206"/>
    </location>
</feature>
<evidence type="ECO:0000256" key="3">
    <source>
        <dbReference type="ARBA" id="ARBA00023015"/>
    </source>
</evidence>
<accession>A0ABP1DDZ6</accession>
<evidence type="ECO:0000256" key="1">
    <source>
        <dbReference type="ARBA" id="ARBA00004123"/>
    </source>
</evidence>
<dbReference type="PROSITE" id="PS50048">
    <property type="entry name" value="ZN2_CY6_FUNGAL_2"/>
    <property type="match status" value="1"/>
</dbReference>
<comment type="subcellular location">
    <subcellularLocation>
        <location evidence="1">Nucleus</location>
    </subcellularLocation>
</comment>
<evidence type="ECO:0000256" key="6">
    <source>
        <dbReference type="SAM" id="MobiDB-lite"/>
    </source>
</evidence>
<keyword evidence="3" id="KW-0805">Transcription regulation</keyword>
<sequence length="897" mass="101370">MVAALHGGDLYTPFPATQIIEEGFQSSEEGSDLHSPIFEVPYPQDARYHLGHLPPDVATTSFVQAPPFNARYDLDVQIPDSHLLETLQNPSTVPVHHQLIPSPHHDYGIPQPPMLTLGPHPGRSLLPNISPVDEFSFNLPQSSLPDPQLNLSHEPMAPALSRAKLSMPSPEQKQQQLPSSGKPKAAPASSSSPSTSRPPRREASTTVIACQQCRARKIRCDSTRPVCNNCTRRNNECEYDAVPKRRGPDKRPGTRQRSCKKRHSESEAAGSQAKKKRRTSGDHEGSLISFDVKENVTANTKKSLPLSRLNPDDATGLQVPQRAQLDLETRQVAPEAIYPKDDHWQPIRRCPVYFESLEPTLNKYFSRQVDVNMHRQHQDNHERQSILPLSPSFHYTRQTWWDSLLDTYSTSRDQSATQIFADLEFLLSSSSYWLFFLNPTVFFEDLSNPQRRILMQPSLILSALALATLMKSSDIEDGAAGRTRALYFRDIAQASLEEACSAQAVDFTLAEAALIIALFESSSHPDYSSERAKNALEFLDRIIMTLSLSRTDQYDPDALQYDPRGVPVVIVPAERCMGTTCGCLGNSASADVQTQSAFSFSFNPPWDPNWTLDEIRKEECRRICWSALTLIASHTSQCAAFHEEPLRLQLAEPSNYLLLFPGEAYERSVAHQIPRQSPKDSIWALYCRSMLLWNSCMRQRDDSWSTDERANFAVDAWREISAVQEALDAHTCNMETALMYVSREYLYNTRMTITYELRRSLSDLDTLGPSMFNRRQAEEWLYYQDQVASRVKKSVMHLGEASGHLLSRRPFQTTWFASQIAICLALWNYDRGLTNALDLAKSFLTPLEILNALWPCEVQRLRRDELRQQLEDACRAAYVAPPLAAEFSLHPMVRGST</sequence>
<keyword evidence="4" id="KW-0804">Transcription</keyword>
<dbReference type="InterPro" id="IPR001138">
    <property type="entry name" value="Zn2Cys6_DnaBD"/>
</dbReference>
<feature type="compositionally biased region" description="Basic residues" evidence="6">
    <location>
        <begin position="244"/>
        <end position="263"/>
    </location>
</feature>
<dbReference type="Proteomes" id="UP001497453">
    <property type="component" value="Chromosome 4"/>
</dbReference>
<dbReference type="PANTHER" id="PTHR47338:SF29">
    <property type="entry name" value="ZN(2)-C6 FUNGAL-TYPE DOMAIN-CONTAINING PROTEIN"/>
    <property type="match status" value="1"/>
</dbReference>
<feature type="region of interest" description="Disordered" evidence="6">
    <location>
        <begin position="241"/>
        <end position="288"/>
    </location>
</feature>
<keyword evidence="9" id="KW-1185">Reference proteome</keyword>
<feature type="compositionally biased region" description="Low complexity" evidence="6">
    <location>
        <begin position="178"/>
        <end position="197"/>
    </location>
</feature>
<protein>
    <recommendedName>
        <fullName evidence="7">Zn(2)-C6 fungal-type domain-containing protein</fullName>
    </recommendedName>
</protein>
<gene>
    <name evidence="8" type="ORF">GFSPODELE1_LOCUS5707</name>
</gene>
<dbReference type="PANTHER" id="PTHR47338">
    <property type="entry name" value="ZN(II)2CYS6 TRANSCRIPTION FACTOR (EUROFUNG)-RELATED"/>
    <property type="match status" value="1"/>
</dbReference>
<keyword evidence="5" id="KW-0539">Nucleus</keyword>
<evidence type="ECO:0000256" key="4">
    <source>
        <dbReference type="ARBA" id="ARBA00023163"/>
    </source>
</evidence>
<dbReference type="InterPro" id="IPR050815">
    <property type="entry name" value="TF_fung"/>
</dbReference>
<dbReference type="EMBL" id="OZ037947">
    <property type="protein sequence ID" value="CAL1706061.1"/>
    <property type="molecule type" value="Genomic_DNA"/>
</dbReference>
<organism evidence="8 9">
    <name type="scientific">Somion occarium</name>
    <dbReference type="NCBI Taxonomy" id="3059160"/>
    <lineage>
        <taxon>Eukaryota</taxon>
        <taxon>Fungi</taxon>
        <taxon>Dikarya</taxon>
        <taxon>Basidiomycota</taxon>
        <taxon>Agaricomycotina</taxon>
        <taxon>Agaricomycetes</taxon>
        <taxon>Polyporales</taxon>
        <taxon>Cerrenaceae</taxon>
        <taxon>Somion</taxon>
    </lineage>
</organism>
<evidence type="ECO:0000259" key="7">
    <source>
        <dbReference type="PROSITE" id="PS50048"/>
    </source>
</evidence>
<dbReference type="CDD" id="cd00067">
    <property type="entry name" value="GAL4"/>
    <property type="match status" value="1"/>
</dbReference>
<dbReference type="InterPro" id="IPR036864">
    <property type="entry name" value="Zn2-C6_fun-type_DNA-bd_sf"/>
</dbReference>
<evidence type="ECO:0000256" key="5">
    <source>
        <dbReference type="ARBA" id="ARBA00023242"/>
    </source>
</evidence>
<dbReference type="Pfam" id="PF00172">
    <property type="entry name" value="Zn_clus"/>
    <property type="match status" value="1"/>
</dbReference>
<keyword evidence="2" id="KW-0479">Metal-binding</keyword>